<name>A0A210QWC1_MIZYE</name>
<evidence type="ECO:0000256" key="1">
    <source>
        <dbReference type="ARBA" id="ARBA00022729"/>
    </source>
</evidence>
<keyword evidence="1" id="KW-0732">Signal</keyword>
<feature type="domain" description="CUB" evidence="4">
    <location>
        <begin position="153"/>
        <end position="267"/>
    </location>
</feature>
<evidence type="ECO:0000256" key="3">
    <source>
        <dbReference type="PROSITE-ProRule" id="PRU00059"/>
    </source>
</evidence>
<dbReference type="InterPro" id="IPR013783">
    <property type="entry name" value="Ig-like_fold"/>
</dbReference>
<evidence type="ECO:0000313" key="7">
    <source>
        <dbReference type="Proteomes" id="UP000242188"/>
    </source>
</evidence>
<dbReference type="GO" id="GO:0005886">
    <property type="term" value="C:plasma membrane"/>
    <property type="evidence" value="ECO:0007669"/>
    <property type="project" value="TreeGrafter"/>
</dbReference>
<dbReference type="GO" id="GO:0007156">
    <property type="term" value="P:homophilic cell adhesion via plasma membrane adhesion molecules"/>
    <property type="evidence" value="ECO:0007669"/>
    <property type="project" value="TreeGrafter"/>
</dbReference>
<dbReference type="InterPro" id="IPR000859">
    <property type="entry name" value="CUB_dom"/>
</dbReference>
<evidence type="ECO:0000256" key="2">
    <source>
        <dbReference type="ARBA" id="ARBA00023157"/>
    </source>
</evidence>
<dbReference type="Pfam" id="PF00431">
    <property type="entry name" value="CUB"/>
    <property type="match status" value="1"/>
</dbReference>
<dbReference type="PROSITE" id="PS50835">
    <property type="entry name" value="IG_LIKE"/>
    <property type="match status" value="1"/>
</dbReference>
<proteinExistence type="predicted"/>
<evidence type="ECO:0000259" key="5">
    <source>
        <dbReference type="PROSITE" id="PS50835"/>
    </source>
</evidence>
<dbReference type="Gene3D" id="2.60.40.10">
    <property type="entry name" value="Immunoglobulins"/>
    <property type="match status" value="4"/>
</dbReference>
<sequence length="817" mass="90742">MLVGEKELGADSSSICTGTLNHVTSSENYTEVIIDIWFSPNQNCTLVIESGICSGDSGVEVEILPFFISAGSLTIYDGPSSKYPVIPLQGSRFYRVHNLPSKRSSGRFLTLVLLFKYDNYHRIFSLRYRNTPIGRFPSNTDNAIIENSVSDTCGEEILIAYQESNFITSPGYPREYDKLLNCKWTVISDDKCNNNVIQITIHTMSLGGSDDELIIYDGDSEVDPVLATLSGQEEPQVITTSGTTVVLMFWTNDTAPGQGFNLSYTRKRATPLLAESVTINITKHTAVMAVDFISGTPHRAVYWSKNGFIIPEDDKHTFTVTPASVTMEPDISLDGFTATLRITEPVPPDFGLYKVAVVNRFGLSERVIFLRRGNSVPVIKSHTVFPDNATIMVTFSSHSNFKISWYKRQRLISYGSEVSITTALVEDKYNGEANEALFKSVLGSTNPTELDYVDYMCIIRNDIGTTEISLYMGYPEKELPKLLVPSPTVEISDQEIILSVNFDSNIAYPSATWFIGDVQIEISDKYSMELKWEGIYSPYWTTNGYPSHLRSNDQRSVIDIYTYPHIGGSRSSTQPNAHYTAVLTISKITSEDFGFYRVVLENEAGKSHHVIGVPIPEVFLYVTCDQADTTRLVCNVTSCSSIIHSWIHSVDGEVIRNLPGDQDGTLNTLTIPLCMYLDAGTYTCIATDEESGNNVKLSHDRTTLAVRAVPVILESAVAIQSDGIHLEVPFFSNPPHRWVTWHRNGYTVGSPYGQLIETGPRNVILPMYGKMCSKAGNVTSVYVHNPTTGDFGKYKVTIGNEMGSSEHFINVQNPLYA</sequence>
<dbReference type="SMART" id="SM00409">
    <property type="entry name" value="IG"/>
    <property type="match status" value="3"/>
</dbReference>
<organism evidence="6 7">
    <name type="scientific">Mizuhopecten yessoensis</name>
    <name type="common">Japanese scallop</name>
    <name type="synonym">Patinopecten yessoensis</name>
    <dbReference type="NCBI Taxonomy" id="6573"/>
    <lineage>
        <taxon>Eukaryota</taxon>
        <taxon>Metazoa</taxon>
        <taxon>Spiralia</taxon>
        <taxon>Lophotrochozoa</taxon>
        <taxon>Mollusca</taxon>
        <taxon>Bivalvia</taxon>
        <taxon>Autobranchia</taxon>
        <taxon>Pteriomorphia</taxon>
        <taxon>Pectinida</taxon>
        <taxon>Pectinoidea</taxon>
        <taxon>Pectinidae</taxon>
        <taxon>Mizuhopecten</taxon>
    </lineage>
</organism>
<accession>A0A210QWC1</accession>
<comment type="caution">
    <text evidence="3">Lacks conserved residue(s) required for the propagation of feature annotation.</text>
</comment>
<gene>
    <name evidence="6" type="ORF">KP79_PYT22416</name>
</gene>
<keyword evidence="2" id="KW-1015">Disulfide bond</keyword>
<dbReference type="InterPro" id="IPR050958">
    <property type="entry name" value="Cell_Adh-Cytoskel_Orgn"/>
</dbReference>
<dbReference type="PROSITE" id="PS01180">
    <property type="entry name" value="CUB"/>
    <property type="match status" value="1"/>
</dbReference>
<feature type="domain" description="Ig-like" evidence="5">
    <location>
        <begin position="616"/>
        <end position="698"/>
    </location>
</feature>
<reference evidence="6 7" key="1">
    <citation type="journal article" date="2017" name="Nat. Ecol. Evol.">
        <title>Scallop genome provides insights into evolution of bilaterian karyotype and development.</title>
        <authorList>
            <person name="Wang S."/>
            <person name="Zhang J."/>
            <person name="Jiao W."/>
            <person name="Li J."/>
            <person name="Xun X."/>
            <person name="Sun Y."/>
            <person name="Guo X."/>
            <person name="Huan P."/>
            <person name="Dong B."/>
            <person name="Zhang L."/>
            <person name="Hu X."/>
            <person name="Sun X."/>
            <person name="Wang J."/>
            <person name="Zhao C."/>
            <person name="Wang Y."/>
            <person name="Wang D."/>
            <person name="Huang X."/>
            <person name="Wang R."/>
            <person name="Lv J."/>
            <person name="Li Y."/>
            <person name="Zhang Z."/>
            <person name="Liu B."/>
            <person name="Lu W."/>
            <person name="Hui Y."/>
            <person name="Liang J."/>
            <person name="Zhou Z."/>
            <person name="Hou R."/>
            <person name="Li X."/>
            <person name="Liu Y."/>
            <person name="Li H."/>
            <person name="Ning X."/>
            <person name="Lin Y."/>
            <person name="Zhao L."/>
            <person name="Xing Q."/>
            <person name="Dou J."/>
            <person name="Li Y."/>
            <person name="Mao J."/>
            <person name="Guo H."/>
            <person name="Dou H."/>
            <person name="Li T."/>
            <person name="Mu C."/>
            <person name="Jiang W."/>
            <person name="Fu Q."/>
            <person name="Fu X."/>
            <person name="Miao Y."/>
            <person name="Liu J."/>
            <person name="Yu Q."/>
            <person name="Li R."/>
            <person name="Liao H."/>
            <person name="Li X."/>
            <person name="Kong Y."/>
            <person name="Jiang Z."/>
            <person name="Chourrout D."/>
            <person name="Li R."/>
            <person name="Bao Z."/>
        </authorList>
    </citation>
    <scope>NUCLEOTIDE SEQUENCE [LARGE SCALE GENOMIC DNA]</scope>
    <source>
        <strain evidence="6 7">PY_sf001</strain>
    </source>
</reference>
<dbReference type="Proteomes" id="UP000242188">
    <property type="component" value="Unassembled WGS sequence"/>
</dbReference>
<dbReference type="EMBL" id="NEDP02001538">
    <property type="protein sequence ID" value="OWF53040.1"/>
    <property type="molecule type" value="Genomic_DNA"/>
</dbReference>
<dbReference type="CDD" id="cd00041">
    <property type="entry name" value="CUB"/>
    <property type="match status" value="1"/>
</dbReference>
<dbReference type="AlphaFoldDB" id="A0A210QWC1"/>
<protein>
    <submittedName>
        <fullName evidence="6">CUB and sushi domain-containing protein 3</fullName>
    </submittedName>
</protein>
<comment type="caution">
    <text evidence="6">The sequence shown here is derived from an EMBL/GenBank/DDBJ whole genome shotgun (WGS) entry which is preliminary data.</text>
</comment>
<keyword evidence="7" id="KW-1185">Reference proteome</keyword>
<dbReference type="PANTHER" id="PTHR45080:SF8">
    <property type="entry name" value="IG-LIKE DOMAIN-CONTAINING PROTEIN"/>
    <property type="match status" value="1"/>
</dbReference>
<dbReference type="PANTHER" id="PTHR45080">
    <property type="entry name" value="CONTACTIN 5"/>
    <property type="match status" value="1"/>
</dbReference>
<dbReference type="SUPFAM" id="SSF49854">
    <property type="entry name" value="Spermadhesin, CUB domain"/>
    <property type="match status" value="1"/>
</dbReference>
<dbReference type="InterPro" id="IPR007110">
    <property type="entry name" value="Ig-like_dom"/>
</dbReference>
<dbReference type="InterPro" id="IPR003599">
    <property type="entry name" value="Ig_sub"/>
</dbReference>
<evidence type="ECO:0000313" key="6">
    <source>
        <dbReference type="EMBL" id="OWF53040.1"/>
    </source>
</evidence>
<dbReference type="InterPro" id="IPR035914">
    <property type="entry name" value="Sperma_CUB_dom_sf"/>
</dbReference>
<dbReference type="InterPro" id="IPR036179">
    <property type="entry name" value="Ig-like_dom_sf"/>
</dbReference>
<evidence type="ECO:0000259" key="4">
    <source>
        <dbReference type="PROSITE" id="PS01180"/>
    </source>
</evidence>
<dbReference type="Gene3D" id="2.60.120.290">
    <property type="entry name" value="Spermadhesin, CUB domain"/>
    <property type="match status" value="1"/>
</dbReference>
<dbReference type="SMART" id="SM00042">
    <property type="entry name" value="CUB"/>
    <property type="match status" value="1"/>
</dbReference>
<dbReference type="SUPFAM" id="SSF48726">
    <property type="entry name" value="Immunoglobulin"/>
    <property type="match status" value="5"/>
</dbReference>